<evidence type="ECO:0000256" key="6">
    <source>
        <dbReference type="ARBA" id="ARBA00024331"/>
    </source>
</evidence>
<keyword evidence="9" id="KW-1185">Reference proteome</keyword>
<dbReference type="Gene3D" id="3.40.1400.10">
    <property type="entry name" value="Sugar-phosphate isomerase, RpiB/LacA/LacB"/>
    <property type="match status" value="1"/>
</dbReference>
<organism evidence="8 9">
    <name type="scientific">Cytospora mali</name>
    <name type="common">Apple Valsa canker fungus</name>
    <name type="synonym">Valsa mali</name>
    <dbReference type="NCBI Taxonomy" id="578113"/>
    <lineage>
        <taxon>Eukaryota</taxon>
        <taxon>Fungi</taxon>
        <taxon>Dikarya</taxon>
        <taxon>Ascomycota</taxon>
        <taxon>Pezizomycotina</taxon>
        <taxon>Sordariomycetes</taxon>
        <taxon>Sordariomycetidae</taxon>
        <taxon>Diaporthales</taxon>
        <taxon>Cytosporaceae</taxon>
        <taxon>Cytospora</taxon>
    </lineage>
</organism>
<evidence type="ECO:0000256" key="3">
    <source>
        <dbReference type="ARBA" id="ARBA00011738"/>
    </source>
</evidence>
<gene>
    <name evidence="8" type="ORF">VP1G_08885</name>
</gene>
<dbReference type="InterPro" id="IPR035990">
    <property type="entry name" value="TIM_sf"/>
</dbReference>
<evidence type="ECO:0000256" key="1">
    <source>
        <dbReference type="ARBA" id="ARBA00007422"/>
    </source>
</evidence>
<dbReference type="InterPro" id="IPR011860">
    <property type="entry name" value="Rib-5-P_Isoase_Actino"/>
</dbReference>
<dbReference type="UniPathway" id="UPA00138"/>
<dbReference type="SUPFAM" id="SSF89623">
    <property type="entry name" value="Ribose/Galactose isomerase RpiB/AlsB"/>
    <property type="match status" value="1"/>
</dbReference>
<dbReference type="Pfam" id="PF02502">
    <property type="entry name" value="LacAB_rpiB"/>
    <property type="match status" value="1"/>
</dbReference>
<proteinExistence type="inferred from homology"/>
<dbReference type="Gene3D" id="3.20.20.70">
    <property type="entry name" value="Aldolase class I"/>
    <property type="match status" value="1"/>
</dbReference>
<dbReference type="InterPro" id="IPR013785">
    <property type="entry name" value="Aldolase_TIM"/>
</dbReference>
<name>A0A194VCU8_CYTMA</name>
<dbReference type="PROSITE" id="PS51440">
    <property type="entry name" value="TIM_2"/>
    <property type="match status" value="1"/>
</dbReference>
<dbReference type="PANTHER" id="PTHR43732:SF1">
    <property type="entry name" value="RIBOSE 5-PHOSPHATE ISOMERASE"/>
    <property type="match status" value="1"/>
</dbReference>
<evidence type="ECO:0000313" key="9">
    <source>
        <dbReference type="Proteomes" id="UP000078576"/>
    </source>
</evidence>
<dbReference type="FunFam" id="3.40.1400.10:FF:000004">
    <property type="entry name" value="Ribose 5-phosphate isomerase"/>
    <property type="match status" value="1"/>
</dbReference>
<sequence>MAPNGTTPKRWRIAMGCDDAGVTYKDTIKADLSKDPRVEHIEDVGSFAADDKTAYPHRAAAAARMVANGKVDRALLICGTGLGVAITANKIKGVRAVTAHDSFSVERAVMSNNAQVLCMGERVIGLELARRLAKEWLGYVFDEKSASAQKLVLDMTPSPHPRRRLVGVSTKMYFSAQRTKQYVSDVVAQLSASPDLANKVDIFIIPDAITLTSVITQVKSSNMPILIGAQDAFWEDAGSYTGEISPSVLAEVGCRIVEVGHAERRRIFGESDAETAKKAAAATRNGLIPLVCIGERTKGMVSMAVGECATQVQAVIAAVPDDAEVILAYEPVWAIGAAEPAAAEYVVGVVDAIRELPFVRDRRGVTRVLYGGSAGPGLFATLKGSVDGLFLGRFGHDPEAFIKTVHEVSSA</sequence>
<dbReference type="InterPro" id="IPR051812">
    <property type="entry name" value="SPI_LacAB/RpiB"/>
</dbReference>
<comment type="pathway">
    <text evidence="6">Carbohydrate biosynthesis.</text>
</comment>
<accession>A0A194VCU8</accession>
<dbReference type="InterPro" id="IPR003500">
    <property type="entry name" value="RpiB_LacA_LacB"/>
</dbReference>
<comment type="similarity">
    <text evidence="1">Belongs to the triosephosphate isomerase family.</text>
</comment>
<protein>
    <recommendedName>
        <fullName evidence="4">triose-phosphate isomerase</fullName>
        <ecNumber evidence="4">5.3.1.1</ecNumber>
    </recommendedName>
    <alternativeName>
        <fullName evidence="7">Triose-phosphate isomerase</fullName>
    </alternativeName>
</protein>
<reference evidence="9" key="1">
    <citation type="submission" date="2014-12" db="EMBL/GenBank/DDBJ databases">
        <title>Genome Sequence of Valsa Canker Pathogens Uncovers a Specific Adaption of Colonization on Woody Bark.</title>
        <authorList>
            <person name="Yin Z."/>
            <person name="Liu H."/>
            <person name="Gao X."/>
            <person name="Li Z."/>
            <person name="Song N."/>
            <person name="Ke X."/>
            <person name="Dai Q."/>
            <person name="Wu Y."/>
            <person name="Sun Y."/>
            <person name="Xu J.-R."/>
            <person name="Kang Z.K."/>
            <person name="Wang L."/>
            <person name="Huang L."/>
        </authorList>
    </citation>
    <scope>NUCLEOTIDE SEQUENCE [LARGE SCALE GENOMIC DNA]</scope>
    <source>
        <strain evidence="9">SXYL134</strain>
    </source>
</reference>
<evidence type="ECO:0000313" key="8">
    <source>
        <dbReference type="EMBL" id="KUI61714.1"/>
    </source>
</evidence>
<dbReference type="GO" id="GO:0004807">
    <property type="term" value="F:triose-phosphate isomerase activity"/>
    <property type="evidence" value="ECO:0007669"/>
    <property type="project" value="UniProtKB-EC"/>
</dbReference>
<dbReference type="Proteomes" id="UP000078576">
    <property type="component" value="Unassembled WGS sequence"/>
</dbReference>
<dbReference type="STRING" id="694573.A0A194VCU8"/>
<dbReference type="GO" id="GO:0006094">
    <property type="term" value="P:gluconeogenesis"/>
    <property type="evidence" value="ECO:0007669"/>
    <property type="project" value="UniProtKB-UniPathway"/>
</dbReference>
<dbReference type="OrthoDB" id="6715177at2759"/>
<dbReference type="SUPFAM" id="SSF51351">
    <property type="entry name" value="Triosephosphate isomerase (TIM)"/>
    <property type="match status" value="1"/>
</dbReference>
<dbReference type="EC" id="5.3.1.1" evidence="4"/>
<comment type="subunit">
    <text evidence="3">Homodimer.</text>
</comment>
<dbReference type="PANTHER" id="PTHR43732">
    <property type="entry name" value="RIBOSE 5-PHOSPHATE ISOMERASE-RELATED"/>
    <property type="match status" value="1"/>
</dbReference>
<dbReference type="AlphaFoldDB" id="A0A194VCU8"/>
<dbReference type="InterPro" id="IPR000652">
    <property type="entry name" value="Triosephosphate_isomerase"/>
</dbReference>
<dbReference type="Pfam" id="PF00121">
    <property type="entry name" value="TIM"/>
    <property type="match status" value="1"/>
</dbReference>
<evidence type="ECO:0000256" key="4">
    <source>
        <dbReference type="ARBA" id="ARBA00011940"/>
    </source>
</evidence>
<dbReference type="UniPathway" id="UPA00109">
    <property type="reaction ID" value="UER00189"/>
</dbReference>
<comment type="similarity">
    <text evidence="2">Belongs to the LacAB/RpiB family.</text>
</comment>
<evidence type="ECO:0000256" key="2">
    <source>
        <dbReference type="ARBA" id="ARBA00008754"/>
    </source>
</evidence>
<dbReference type="NCBIfam" id="TIGR00689">
    <property type="entry name" value="rpiB_lacA_lacB"/>
    <property type="match status" value="1"/>
</dbReference>
<dbReference type="InterPro" id="IPR036569">
    <property type="entry name" value="RpiB_LacA_LacB_sf"/>
</dbReference>
<dbReference type="CDD" id="cd00311">
    <property type="entry name" value="TIM"/>
    <property type="match status" value="1"/>
</dbReference>
<keyword evidence="5 8" id="KW-0413">Isomerase</keyword>
<evidence type="ECO:0000256" key="5">
    <source>
        <dbReference type="ARBA" id="ARBA00023235"/>
    </source>
</evidence>
<dbReference type="NCBIfam" id="TIGR02133">
    <property type="entry name" value="RPI_actino"/>
    <property type="match status" value="1"/>
</dbReference>
<evidence type="ECO:0000256" key="7">
    <source>
        <dbReference type="ARBA" id="ARBA00031906"/>
    </source>
</evidence>
<dbReference type="EMBL" id="KN714785">
    <property type="protein sequence ID" value="KUI61714.1"/>
    <property type="molecule type" value="Genomic_DNA"/>
</dbReference>
<dbReference type="GO" id="GO:0006096">
    <property type="term" value="P:glycolytic process"/>
    <property type="evidence" value="ECO:0007669"/>
    <property type="project" value="UniProtKB-UniPathway"/>
</dbReference>